<evidence type="ECO:0000256" key="1">
    <source>
        <dbReference type="ARBA" id="ARBA00004123"/>
    </source>
</evidence>
<evidence type="ECO:0000256" key="6">
    <source>
        <dbReference type="SAM" id="MobiDB-lite"/>
    </source>
</evidence>
<evidence type="ECO:0000256" key="4">
    <source>
        <dbReference type="ARBA" id="ARBA00023134"/>
    </source>
</evidence>
<keyword evidence="3" id="KW-0547">Nucleotide-binding</keyword>
<dbReference type="Proteomes" id="UP000824890">
    <property type="component" value="Unassembled WGS sequence"/>
</dbReference>
<comment type="similarity">
    <text evidence="2">Belongs to the NPR1-interactor family.</text>
</comment>
<dbReference type="PANTHER" id="PTHR33021:SF321">
    <property type="entry name" value="GENOME ASSEMBLY, CHROMOSOME: A10"/>
    <property type="match status" value="1"/>
</dbReference>
<comment type="subcellular location">
    <subcellularLocation>
        <location evidence="1">Nucleus</location>
    </subcellularLocation>
</comment>
<dbReference type="Pfam" id="PF00025">
    <property type="entry name" value="Arf"/>
    <property type="match status" value="1"/>
</dbReference>
<dbReference type="SMART" id="SM00177">
    <property type="entry name" value="ARF"/>
    <property type="match status" value="1"/>
</dbReference>
<dbReference type="Pfam" id="PF02298">
    <property type="entry name" value="Cu_bind_like"/>
    <property type="match status" value="2"/>
</dbReference>
<feature type="compositionally biased region" description="Basic and acidic residues" evidence="6">
    <location>
        <begin position="37"/>
        <end position="54"/>
    </location>
</feature>
<proteinExistence type="inferred from homology"/>
<reference evidence="8 9" key="1">
    <citation type="submission" date="2021-05" db="EMBL/GenBank/DDBJ databases">
        <title>Genome Assembly of Synthetic Allotetraploid Brassica napus Reveals Homoeologous Exchanges between Subgenomes.</title>
        <authorList>
            <person name="Davis J.T."/>
        </authorList>
    </citation>
    <scope>NUCLEOTIDE SEQUENCE [LARGE SCALE GENOMIC DNA]</scope>
    <source>
        <strain evidence="9">cv. Da-Ae</strain>
        <tissue evidence="8">Seedling</tissue>
    </source>
</reference>
<comment type="caution">
    <text evidence="8">The sequence shown here is derived from an EMBL/GenBank/DDBJ whole genome shotgun (WGS) entry which is preliminary data.</text>
</comment>
<keyword evidence="5" id="KW-0539">Nucleus</keyword>
<evidence type="ECO:0000313" key="9">
    <source>
        <dbReference type="Proteomes" id="UP000824890"/>
    </source>
</evidence>
<feature type="compositionally biased region" description="Acidic residues" evidence="6">
    <location>
        <begin position="141"/>
        <end position="152"/>
    </location>
</feature>
<feature type="domain" description="Phytocyanin" evidence="7">
    <location>
        <begin position="319"/>
        <end position="399"/>
    </location>
</feature>
<feature type="domain" description="Phytocyanin" evidence="7">
    <location>
        <begin position="419"/>
        <end position="521"/>
    </location>
</feature>
<protein>
    <recommendedName>
        <fullName evidence="7">Phytocyanin domain-containing protein</fullName>
    </recommendedName>
</protein>
<feature type="compositionally biased region" description="Basic and acidic residues" evidence="6">
    <location>
        <begin position="130"/>
        <end position="140"/>
    </location>
</feature>
<dbReference type="InterPro" id="IPR006689">
    <property type="entry name" value="Small_GTPase_ARF/SAR"/>
</dbReference>
<evidence type="ECO:0000256" key="3">
    <source>
        <dbReference type="ARBA" id="ARBA00022741"/>
    </source>
</evidence>
<dbReference type="Gene3D" id="3.40.50.300">
    <property type="entry name" value="P-loop containing nucleotide triphosphate hydrolases"/>
    <property type="match status" value="1"/>
</dbReference>
<gene>
    <name evidence="8" type="ORF">HID58_063842</name>
</gene>
<dbReference type="EMBL" id="JAGKQM010000015">
    <property type="protein sequence ID" value="KAH0876448.1"/>
    <property type="molecule type" value="Genomic_DNA"/>
</dbReference>
<dbReference type="InterPro" id="IPR031425">
    <property type="entry name" value="NPR1/NH1-interacting"/>
</dbReference>
<accession>A0ABQ7Z8J7</accession>
<dbReference type="SUPFAM" id="SSF49503">
    <property type="entry name" value="Cupredoxins"/>
    <property type="match status" value="2"/>
</dbReference>
<dbReference type="PROSITE" id="PS51485">
    <property type="entry name" value="PHYTOCYANIN"/>
    <property type="match status" value="2"/>
</dbReference>
<keyword evidence="4" id="KW-0342">GTP-binding</keyword>
<name>A0ABQ7Z8J7_BRANA</name>
<organism evidence="8 9">
    <name type="scientific">Brassica napus</name>
    <name type="common">Rape</name>
    <dbReference type="NCBI Taxonomy" id="3708"/>
    <lineage>
        <taxon>Eukaryota</taxon>
        <taxon>Viridiplantae</taxon>
        <taxon>Streptophyta</taxon>
        <taxon>Embryophyta</taxon>
        <taxon>Tracheophyta</taxon>
        <taxon>Spermatophyta</taxon>
        <taxon>Magnoliopsida</taxon>
        <taxon>eudicotyledons</taxon>
        <taxon>Gunneridae</taxon>
        <taxon>Pentapetalae</taxon>
        <taxon>rosids</taxon>
        <taxon>malvids</taxon>
        <taxon>Brassicales</taxon>
        <taxon>Brassicaceae</taxon>
        <taxon>Brassiceae</taxon>
        <taxon>Brassica</taxon>
    </lineage>
</organism>
<dbReference type="InterPro" id="IPR003245">
    <property type="entry name" value="Phytocyanin_dom"/>
</dbReference>
<evidence type="ECO:0000259" key="7">
    <source>
        <dbReference type="PROSITE" id="PS51485"/>
    </source>
</evidence>
<feature type="region of interest" description="Disordered" evidence="6">
    <location>
        <begin position="130"/>
        <end position="152"/>
    </location>
</feature>
<dbReference type="Pfam" id="PF15699">
    <property type="entry name" value="NPR1_interact"/>
    <property type="match status" value="1"/>
</dbReference>
<dbReference type="PANTHER" id="PTHR33021">
    <property type="entry name" value="BLUE COPPER PROTEIN"/>
    <property type="match status" value="1"/>
</dbReference>
<feature type="region of interest" description="Disordered" evidence="6">
    <location>
        <begin position="37"/>
        <end position="62"/>
    </location>
</feature>
<evidence type="ECO:0000256" key="5">
    <source>
        <dbReference type="ARBA" id="ARBA00023242"/>
    </source>
</evidence>
<keyword evidence="9" id="KW-1185">Reference proteome</keyword>
<evidence type="ECO:0000313" key="8">
    <source>
        <dbReference type="EMBL" id="KAH0876448.1"/>
    </source>
</evidence>
<dbReference type="SUPFAM" id="SSF52540">
    <property type="entry name" value="P-loop containing nucleoside triphosphate hydrolases"/>
    <property type="match status" value="1"/>
</dbReference>
<dbReference type="InterPro" id="IPR039391">
    <property type="entry name" value="Phytocyanin-like"/>
</dbReference>
<dbReference type="InterPro" id="IPR027417">
    <property type="entry name" value="P-loop_NTPase"/>
</dbReference>
<sequence>MTYANVISYKLLHVVLSVQKHHSTQWQRRVLKTMKNEKDQNVETKETSRIGEREREDEDEEEKRIDTFFKLIKSYQEARKRRREDLAENSGDVRKKTNVGEASGAVVPAFQPEDFSQCGTDVKPLMAVSDHKEGDVKVKEEEEEEAKEEEEEEKGLDLNLAFFKLFDFETQEEVGSLSLSLESQMGTTFGKPFSGLFQETEPRIVFFGLNYSGTSSILHQLKTGDTLSETRNISLWKNYFQQASGFVFVVDSIYRERIEDAKSFIYMVMDEIQGNAPDNAAVLVYSNIHLVPGAITRILSLVFAMMMSFTVLSGYCSAKIYKVGDSEGWTAKDDVYYAWAERDYKEFHVGDSLVFEYDHNINDVTQVSGGLEYEFCDLSSPRAVYNTGHDIKLEILVVQDPPSPVPPPPTPSKILPVGETYKVGDSEGWKVYDSDFYNKWSEEKQFHVGDSLIFEYANEVNDVYEISGDLEFMTCDPTSPVAVHKTGRDLVRLTELGVHYFITSNSGSCEAGLKLRLMVGPQQKAVTYPKFPKKVDFSAMERLNNWLKAFKPQH</sequence>
<dbReference type="Gene3D" id="2.60.40.420">
    <property type="entry name" value="Cupredoxins - blue copper proteins"/>
    <property type="match status" value="2"/>
</dbReference>
<evidence type="ECO:0000256" key="2">
    <source>
        <dbReference type="ARBA" id="ARBA00009937"/>
    </source>
</evidence>
<dbReference type="InterPro" id="IPR008972">
    <property type="entry name" value="Cupredoxin"/>
</dbReference>